<dbReference type="InterPro" id="IPR001828">
    <property type="entry name" value="ANF_lig-bd_rcpt"/>
</dbReference>
<protein>
    <submittedName>
        <fullName evidence="9">ANF_receptor domain-containing protein</fullName>
    </submittedName>
</protein>
<keyword evidence="8" id="KW-1185">Reference proteome</keyword>
<sequence>ESDGGHSQKHGWNYVTAIYDEGTYGERGFQEFKSHASQQEGICINKYLVIPRNARNDSLAGIADGLLKLEKSHAWLWPSASRDPAAPVWPAGEPLDQAELLLGGQRRLGTKDRTLCWGSSSWQRGPSACCREARAVAGAEQIGMHSRYEQEGLVPMVVDAVYAMAHSLENMLHRLCPSVHTQIVPRHHPEAERDGTARDHIRNVSFIGTSGNILRFNRKGDRESLYEIFQFQRRPAGKNASSVFEYVKIGTWGDDHLELDNSSLRWGTPDEVATQISLLGGPAAWLQDSGANKEAATCCWECVPCDNKISDSAQCDPPLPCGTIQLGSVWLSLPMTFSFLGLVWTVFVLVVFCPVQQHSDYQGVRPRAFCYKPSYTSPKSQLILCCCLVSVQVIGDMTWLGMDLPKT</sequence>
<evidence type="ECO:0000259" key="7">
    <source>
        <dbReference type="Pfam" id="PF01094"/>
    </source>
</evidence>
<evidence type="ECO:0000313" key="9">
    <source>
        <dbReference type="WBParaSite" id="snap_masked-unitig_30753-processed-gene-0.0-mRNA-1"/>
    </source>
</evidence>
<dbReference type="Pfam" id="PF01094">
    <property type="entry name" value="ANF_receptor"/>
    <property type="match status" value="2"/>
</dbReference>
<keyword evidence="2 6" id="KW-0812">Transmembrane</keyword>
<accession>A0A1I8JPZ5</accession>
<comment type="subcellular location">
    <subcellularLocation>
        <location evidence="1">Membrane</location>
    </subcellularLocation>
</comment>
<evidence type="ECO:0000256" key="6">
    <source>
        <dbReference type="SAM" id="Phobius"/>
    </source>
</evidence>
<dbReference type="InterPro" id="IPR050726">
    <property type="entry name" value="mGluR"/>
</dbReference>
<evidence type="ECO:0000256" key="5">
    <source>
        <dbReference type="ARBA" id="ARBA00023180"/>
    </source>
</evidence>
<dbReference type="Gene3D" id="3.40.50.2300">
    <property type="match status" value="3"/>
</dbReference>
<feature type="transmembrane region" description="Helical" evidence="6">
    <location>
        <begin position="329"/>
        <end position="355"/>
    </location>
</feature>
<name>A0A1I8JPZ5_9PLAT</name>
<evidence type="ECO:0000256" key="2">
    <source>
        <dbReference type="ARBA" id="ARBA00022692"/>
    </source>
</evidence>
<evidence type="ECO:0000313" key="8">
    <source>
        <dbReference type="Proteomes" id="UP000095280"/>
    </source>
</evidence>
<evidence type="ECO:0000256" key="3">
    <source>
        <dbReference type="ARBA" id="ARBA00022989"/>
    </source>
</evidence>
<reference evidence="9" key="1">
    <citation type="submission" date="2016-11" db="UniProtKB">
        <authorList>
            <consortium name="WormBaseParasite"/>
        </authorList>
    </citation>
    <scope>IDENTIFICATION</scope>
</reference>
<dbReference type="Proteomes" id="UP000095280">
    <property type="component" value="Unplaced"/>
</dbReference>
<organism evidence="8 9">
    <name type="scientific">Macrostomum lignano</name>
    <dbReference type="NCBI Taxonomy" id="282301"/>
    <lineage>
        <taxon>Eukaryota</taxon>
        <taxon>Metazoa</taxon>
        <taxon>Spiralia</taxon>
        <taxon>Lophotrochozoa</taxon>
        <taxon>Platyhelminthes</taxon>
        <taxon>Rhabditophora</taxon>
        <taxon>Macrostomorpha</taxon>
        <taxon>Macrostomida</taxon>
        <taxon>Macrostomidae</taxon>
        <taxon>Macrostomum</taxon>
    </lineage>
</organism>
<dbReference type="PANTHER" id="PTHR24060">
    <property type="entry name" value="METABOTROPIC GLUTAMATE RECEPTOR"/>
    <property type="match status" value="1"/>
</dbReference>
<evidence type="ECO:0000256" key="1">
    <source>
        <dbReference type="ARBA" id="ARBA00004370"/>
    </source>
</evidence>
<dbReference type="SUPFAM" id="SSF53822">
    <property type="entry name" value="Periplasmic binding protein-like I"/>
    <property type="match status" value="1"/>
</dbReference>
<dbReference type="GO" id="GO:0016020">
    <property type="term" value="C:membrane"/>
    <property type="evidence" value="ECO:0007669"/>
    <property type="project" value="UniProtKB-SubCell"/>
</dbReference>
<feature type="domain" description="Receptor ligand binding region" evidence="7">
    <location>
        <begin position="9"/>
        <end position="59"/>
    </location>
</feature>
<feature type="domain" description="Receptor ligand binding region" evidence="7">
    <location>
        <begin position="148"/>
        <end position="233"/>
    </location>
</feature>
<dbReference type="WBParaSite" id="snap_masked-unitig_30753-processed-gene-0.0-mRNA-1">
    <property type="protein sequence ID" value="snap_masked-unitig_30753-processed-gene-0.0-mRNA-1"/>
    <property type="gene ID" value="snap_masked-unitig_30753-processed-gene-0.0"/>
</dbReference>
<dbReference type="InterPro" id="IPR028082">
    <property type="entry name" value="Peripla_BP_I"/>
</dbReference>
<keyword evidence="3 6" id="KW-1133">Transmembrane helix</keyword>
<proteinExistence type="predicted"/>
<evidence type="ECO:0000256" key="4">
    <source>
        <dbReference type="ARBA" id="ARBA00023136"/>
    </source>
</evidence>
<dbReference type="AlphaFoldDB" id="A0A1I8JPZ5"/>
<keyword evidence="5" id="KW-0325">Glycoprotein</keyword>
<keyword evidence="4 6" id="KW-0472">Membrane</keyword>